<organism evidence="2 3">
    <name type="scientific">Hymenobacter jejuensis</name>
    <dbReference type="NCBI Taxonomy" id="2502781"/>
    <lineage>
        <taxon>Bacteria</taxon>
        <taxon>Pseudomonadati</taxon>
        <taxon>Bacteroidota</taxon>
        <taxon>Cytophagia</taxon>
        <taxon>Cytophagales</taxon>
        <taxon>Hymenobacteraceae</taxon>
        <taxon>Hymenobacter</taxon>
    </lineage>
</organism>
<feature type="transmembrane region" description="Helical" evidence="1">
    <location>
        <begin position="42"/>
        <end position="60"/>
    </location>
</feature>
<dbReference type="EMBL" id="CP040896">
    <property type="protein sequence ID" value="QDA59656.1"/>
    <property type="molecule type" value="Genomic_DNA"/>
</dbReference>
<dbReference type="OrthoDB" id="5984490at2"/>
<feature type="transmembrane region" description="Helical" evidence="1">
    <location>
        <begin position="12"/>
        <end position="30"/>
    </location>
</feature>
<feature type="transmembrane region" description="Helical" evidence="1">
    <location>
        <begin position="97"/>
        <end position="118"/>
    </location>
</feature>
<protein>
    <submittedName>
        <fullName evidence="2">Cobalamin biosynthesis protein</fullName>
    </submittedName>
</protein>
<dbReference type="Proteomes" id="UP000305398">
    <property type="component" value="Chromosome"/>
</dbReference>
<accession>A0A5B7ZYT1</accession>
<proteinExistence type="predicted"/>
<sequence>METFLLANRWLHITAGFIGFFVAPVALLVRKGGPAHRMWGKVFFWAMVVAGSSAIVAASLKGMTFLLLTGVFSLYLAWFGYRSLYLKRLGEGQQPAWYDWVVLALGGLIFAGTVSYGLLGRNVVSLLFGSIGLMLVVRQLRGYLRKGPWPTGQWLLNHMSGFVGSYVAAVSAFSATSLKFIPFPINFLWPTFVMIPLLMWAQRSYRQKFKQGQRPTEVVEVRIGTAEPILG</sequence>
<dbReference type="RefSeq" id="WP_139514836.1">
    <property type="nucleotide sequence ID" value="NZ_CP040896.1"/>
</dbReference>
<name>A0A5B7ZYT1_9BACT</name>
<keyword evidence="1" id="KW-1133">Transmembrane helix</keyword>
<feature type="transmembrane region" description="Helical" evidence="1">
    <location>
        <begin position="181"/>
        <end position="201"/>
    </location>
</feature>
<evidence type="ECO:0000256" key="1">
    <source>
        <dbReference type="SAM" id="Phobius"/>
    </source>
</evidence>
<gene>
    <name evidence="2" type="ORF">FHG12_05840</name>
</gene>
<dbReference type="KEGG" id="hyj:FHG12_05840"/>
<reference evidence="2 3" key="1">
    <citation type="submission" date="2019-06" db="EMBL/GenBank/DDBJ databases">
        <authorList>
            <person name="Srinivasan S."/>
        </authorList>
    </citation>
    <scope>NUCLEOTIDE SEQUENCE [LARGE SCALE GENOMIC DNA]</scope>
    <source>
        <strain evidence="2 3">17J68-5</strain>
    </source>
</reference>
<feature type="transmembrane region" description="Helical" evidence="1">
    <location>
        <begin position="124"/>
        <end position="143"/>
    </location>
</feature>
<feature type="transmembrane region" description="Helical" evidence="1">
    <location>
        <begin position="155"/>
        <end position="175"/>
    </location>
</feature>
<evidence type="ECO:0000313" key="2">
    <source>
        <dbReference type="EMBL" id="QDA59656.1"/>
    </source>
</evidence>
<keyword evidence="1" id="KW-0472">Membrane</keyword>
<feature type="transmembrane region" description="Helical" evidence="1">
    <location>
        <begin position="66"/>
        <end position="85"/>
    </location>
</feature>
<keyword evidence="3" id="KW-1185">Reference proteome</keyword>
<evidence type="ECO:0000313" key="3">
    <source>
        <dbReference type="Proteomes" id="UP000305398"/>
    </source>
</evidence>
<dbReference type="AlphaFoldDB" id="A0A5B7ZYT1"/>
<keyword evidence="1" id="KW-0812">Transmembrane</keyword>